<name>A0A9D7XIB5_9BACT</name>
<gene>
    <name evidence="1" type="ORF">IPO85_14035</name>
</gene>
<dbReference type="Proteomes" id="UP000808349">
    <property type="component" value="Unassembled WGS sequence"/>
</dbReference>
<dbReference type="Gene3D" id="2.80.10.50">
    <property type="match status" value="2"/>
</dbReference>
<comment type="caution">
    <text evidence="1">The sequence shown here is derived from an EMBL/GenBank/DDBJ whole genome shotgun (WGS) entry which is preliminary data.</text>
</comment>
<dbReference type="EMBL" id="JADKFW010000011">
    <property type="protein sequence ID" value="MBK9718602.1"/>
    <property type="molecule type" value="Genomic_DNA"/>
</dbReference>
<protein>
    <submittedName>
        <fullName evidence="1">Uncharacterized protein</fullName>
    </submittedName>
</protein>
<sequence length="150" mass="17068">MSSVIVIQEDGKILVSANKFADLNVSLIVMLRYNSNGSLDTTFDHDGMLNTNIGFGGIPWTPSNITMVQTIKNNFIRQREIGNDAYNLLVRYNANGSIDSTFGVDGYVVSAVREIGYREIFALNLQRDGKILKLWAKNCRYYWFFFNYSL</sequence>
<reference evidence="1 2" key="1">
    <citation type="submission" date="2020-10" db="EMBL/GenBank/DDBJ databases">
        <title>Connecting structure to function with the recovery of over 1000 high-quality activated sludge metagenome-assembled genomes encoding full-length rRNA genes using long-read sequencing.</title>
        <authorList>
            <person name="Singleton C.M."/>
            <person name="Petriglieri F."/>
            <person name="Kristensen J.M."/>
            <person name="Kirkegaard R.H."/>
            <person name="Michaelsen T.Y."/>
            <person name="Andersen M.H."/>
            <person name="Karst S.M."/>
            <person name="Dueholm M.S."/>
            <person name="Nielsen P.H."/>
            <person name="Albertsen M."/>
        </authorList>
    </citation>
    <scope>NUCLEOTIDE SEQUENCE [LARGE SCALE GENOMIC DNA]</scope>
    <source>
        <strain evidence="1">Ribe_18-Q3-R11-54_BAT3C.373</strain>
    </source>
</reference>
<organism evidence="1 2">
    <name type="scientific">Candidatus Defluviibacterium haderslevense</name>
    <dbReference type="NCBI Taxonomy" id="2981993"/>
    <lineage>
        <taxon>Bacteria</taxon>
        <taxon>Pseudomonadati</taxon>
        <taxon>Bacteroidota</taxon>
        <taxon>Saprospiria</taxon>
        <taxon>Saprospirales</taxon>
        <taxon>Saprospiraceae</taxon>
        <taxon>Candidatus Defluviibacterium</taxon>
    </lineage>
</organism>
<dbReference type="Pfam" id="PF17164">
    <property type="entry name" value="DUF5122"/>
    <property type="match status" value="2"/>
</dbReference>
<proteinExistence type="predicted"/>
<dbReference type="InterPro" id="IPR013431">
    <property type="entry name" value="Delta_60_rpt"/>
</dbReference>
<accession>A0A9D7XIB5</accession>
<dbReference type="AlphaFoldDB" id="A0A9D7XIB5"/>
<evidence type="ECO:0000313" key="2">
    <source>
        <dbReference type="Proteomes" id="UP000808349"/>
    </source>
</evidence>
<evidence type="ECO:0000313" key="1">
    <source>
        <dbReference type="EMBL" id="MBK9718602.1"/>
    </source>
</evidence>